<evidence type="ECO:0000313" key="2">
    <source>
        <dbReference type="Proteomes" id="UP001158297"/>
    </source>
</evidence>
<name>A0AA42L6L4_9BURK</name>
<dbReference type="AlphaFoldDB" id="A0AA42L6L4"/>
<dbReference type="Proteomes" id="UP001158297">
    <property type="component" value="Unassembled WGS sequence"/>
</dbReference>
<gene>
    <name evidence="1" type="ORF">N7330_04755</name>
</gene>
<dbReference type="RefSeq" id="WP_279859801.1">
    <property type="nucleotide sequence ID" value="NZ_CAURON010000019.1"/>
</dbReference>
<accession>A0AA42L6L4</accession>
<evidence type="ECO:0000313" key="1">
    <source>
        <dbReference type="EMBL" id="MDH0362371.1"/>
    </source>
</evidence>
<protein>
    <submittedName>
        <fullName evidence="1">HEPN domain-containing protein</fullName>
    </submittedName>
</protein>
<organism evidence="1 2">
    <name type="scientific">Comamonas aquatica</name>
    <dbReference type="NCBI Taxonomy" id="225991"/>
    <lineage>
        <taxon>Bacteria</taxon>
        <taxon>Pseudomonadati</taxon>
        <taxon>Pseudomonadota</taxon>
        <taxon>Betaproteobacteria</taxon>
        <taxon>Burkholderiales</taxon>
        <taxon>Comamonadaceae</taxon>
        <taxon>Comamonas</taxon>
    </lineage>
</organism>
<comment type="caution">
    <text evidence="1">The sequence shown here is derived from an EMBL/GenBank/DDBJ whole genome shotgun (WGS) entry which is preliminary data.</text>
</comment>
<sequence>MQAIHATLKDRHRATRDGLPAGLNLRVHRALSWLQRAAQCDDPDARCIFLWIAFNAAYAQDIPPQQRLSEQDSFRAFLHKLHRLDTHRRLDDLVWHSFSGPIRILLDNPYVFESFWSFQRGEIDATTWQERLAAGKRKAAILLAQGHTPELLALVFQRIYTLRNQLMHGGATWNSQLNRAQVKDCAHLMGQLVPVVIDVMLSHPDAVWGEASYPVVNN</sequence>
<proteinExistence type="predicted"/>
<reference evidence="1" key="1">
    <citation type="submission" date="2022-09" db="EMBL/GenBank/DDBJ databases">
        <title>Intensive care unit water sources are persistently colonized with multi-drug resistant bacteria and are the site of extensive horizontal gene transfer of antibiotic resistance genes.</title>
        <authorList>
            <person name="Diorio-Toth L."/>
        </authorList>
    </citation>
    <scope>NUCLEOTIDE SEQUENCE</scope>
    <source>
        <strain evidence="1">GD04130</strain>
    </source>
</reference>
<dbReference type="EMBL" id="JAODZU010000004">
    <property type="protein sequence ID" value="MDH0362371.1"/>
    <property type="molecule type" value="Genomic_DNA"/>
</dbReference>